<accession>A0A2T0MS25</accession>
<protein>
    <recommendedName>
        <fullName evidence="4">Repeat protein (TIGR01451 family)</fullName>
    </recommendedName>
</protein>
<organism evidence="2 3">
    <name type="scientific">Nonomuraea fuscirosea</name>
    <dbReference type="NCBI Taxonomy" id="1291556"/>
    <lineage>
        <taxon>Bacteria</taxon>
        <taxon>Bacillati</taxon>
        <taxon>Actinomycetota</taxon>
        <taxon>Actinomycetes</taxon>
        <taxon>Streptosporangiales</taxon>
        <taxon>Streptosporangiaceae</taxon>
        <taxon>Nonomuraea</taxon>
    </lineage>
</organism>
<keyword evidence="1" id="KW-0732">Signal</keyword>
<evidence type="ECO:0000313" key="2">
    <source>
        <dbReference type="EMBL" id="PRX61242.1"/>
    </source>
</evidence>
<feature type="signal peptide" evidence="1">
    <location>
        <begin position="1"/>
        <end position="27"/>
    </location>
</feature>
<evidence type="ECO:0000256" key="1">
    <source>
        <dbReference type="SAM" id="SignalP"/>
    </source>
</evidence>
<proteinExistence type="predicted"/>
<sequence length="188" mass="19963">MRNSVTKVASLGLLAGVLLLPAVPAAANTTAAGTAAVSASVLDDPFNVFKVSVKAPKKAKAGGKVTYQVKALNTGPYIADAWFLGGQFPKGVDLKRVTYRSSVKKTQCFSEGRAFLCFAPKALKKGESVSFSFYTKLTKKAKGTQTAALGVISYDVQTGMENLSKEELDRLGIPAHGYLKTVKTKIVR</sequence>
<evidence type="ECO:0008006" key="4">
    <source>
        <dbReference type="Google" id="ProtNLM"/>
    </source>
</evidence>
<dbReference type="Proteomes" id="UP000238312">
    <property type="component" value="Unassembled WGS sequence"/>
</dbReference>
<reference evidence="2 3" key="1">
    <citation type="submission" date="2018-03" db="EMBL/GenBank/DDBJ databases">
        <title>Genomic Encyclopedia of Type Strains, Phase III (KMG-III): the genomes of soil and plant-associated and newly described type strains.</title>
        <authorList>
            <person name="Whitman W."/>
        </authorList>
    </citation>
    <scope>NUCLEOTIDE SEQUENCE [LARGE SCALE GENOMIC DNA]</scope>
    <source>
        <strain evidence="2 3">CGMCC 4.7104</strain>
    </source>
</reference>
<evidence type="ECO:0000313" key="3">
    <source>
        <dbReference type="Proteomes" id="UP000238312"/>
    </source>
</evidence>
<dbReference type="OrthoDB" id="3522111at2"/>
<dbReference type="EMBL" id="PVNG01000015">
    <property type="protein sequence ID" value="PRX61242.1"/>
    <property type="molecule type" value="Genomic_DNA"/>
</dbReference>
<name>A0A2T0MS25_9ACTN</name>
<comment type="caution">
    <text evidence="2">The sequence shown here is derived from an EMBL/GenBank/DDBJ whole genome shotgun (WGS) entry which is preliminary data.</text>
</comment>
<dbReference type="RefSeq" id="WP_106246066.1">
    <property type="nucleotide sequence ID" value="NZ_JBFAIB010000007.1"/>
</dbReference>
<keyword evidence="3" id="KW-1185">Reference proteome</keyword>
<feature type="chain" id="PRO_5015573563" description="Repeat protein (TIGR01451 family)" evidence="1">
    <location>
        <begin position="28"/>
        <end position="188"/>
    </location>
</feature>
<gene>
    <name evidence="2" type="ORF">B0I32_11596</name>
</gene>
<dbReference type="AlphaFoldDB" id="A0A2T0MS25"/>